<keyword evidence="1" id="KW-0472">Membrane</keyword>
<dbReference type="VEuPathDB" id="TriTrypDB:TcIL3000_8_1700"/>
<dbReference type="AlphaFoldDB" id="G0URD9"/>
<reference evidence="2" key="1">
    <citation type="journal article" date="2012" name="Proc. Natl. Acad. Sci. U.S.A.">
        <title>Antigenic diversity is generated by distinct evolutionary mechanisms in African trypanosome species.</title>
        <authorList>
            <person name="Jackson A.P."/>
            <person name="Berry A."/>
            <person name="Aslett M."/>
            <person name="Allison H.C."/>
            <person name="Burton P."/>
            <person name="Vavrova-Anderson J."/>
            <person name="Brown R."/>
            <person name="Browne H."/>
            <person name="Corton N."/>
            <person name="Hauser H."/>
            <person name="Gamble J."/>
            <person name="Gilderthorp R."/>
            <person name="Marcello L."/>
            <person name="McQuillan J."/>
            <person name="Otto T.D."/>
            <person name="Quail M.A."/>
            <person name="Sanders M.J."/>
            <person name="van Tonder A."/>
            <person name="Ginger M.L."/>
            <person name="Field M.C."/>
            <person name="Barry J.D."/>
            <person name="Hertz-Fowler C."/>
            <person name="Berriman M."/>
        </authorList>
    </citation>
    <scope>NUCLEOTIDE SEQUENCE</scope>
    <source>
        <strain evidence="2">IL3000</strain>
    </source>
</reference>
<keyword evidence="1" id="KW-1133">Transmembrane helix</keyword>
<sequence>MIIADVSVAALMLPLRPDVYVRRAVCACRFPTSFFFFALLLLILGAFPPLNYVQALPHAQLDGHAFLLPPLCFLIFSPLLSHVLGRTMPHEGRFCSFSLFSHAFFPPSSDHYVQIYLVLPVSGLPCSLWMFAVDLRLEFFFSSFALCAIFHYRSSL</sequence>
<proteinExistence type="predicted"/>
<keyword evidence="1" id="KW-0812">Transmembrane</keyword>
<organism evidence="2">
    <name type="scientific">Trypanosoma congolense (strain IL3000)</name>
    <dbReference type="NCBI Taxonomy" id="1068625"/>
    <lineage>
        <taxon>Eukaryota</taxon>
        <taxon>Discoba</taxon>
        <taxon>Euglenozoa</taxon>
        <taxon>Kinetoplastea</taxon>
        <taxon>Metakinetoplastina</taxon>
        <taxon>Trypanosomatida</taxon>
        <taxon>Trypanosomatidae</taxon>
        <taxon>Trypanosoma</taxon>
        <taxon>Nannomonas</taxon>
    </lineage>
</organism>
<evidence type="ECO:0000256" key="1">
    <source>
        <dbReference type="SAM" id="Phobius"/>
    </source>
</evidence>
<feature type="transmembrane region" description="Helical" evidence="1">
    <location>
        <begin position="33"/>
        <end position="53"/>
    </location>
</feature>
<gene>
    <name evidence="2" type="ORF">TCIL3000_8_1700</name>
</gene>
<feature type="transmembrane region" description="Helical" evidence="1">
    <location>
        <begin position="65"/>
        <end position="84"/>
    </location>
</feature>
<protein>
    <submittedName>
        <fullName evidence="2">Uncharacterized protein TCIL3000_8_1700</fullName>
    </submittedName>
</protein>
<evidence type="ECO:0000313" key="2">
    <source>
        <dbReference type="EMBL" id="CCC91951.1"/>
    </source>
</evidence>
<accession>G0URD9</accession>
<name>G0URD9_TRYCI</name>
<dbReference type="EMBL" id="HE575321">
    <property type="protein sequence ID" value="CCC91951.1"/>
    <property type="molecule type" value="Genomic_DNA"/>
</dbReference>